<dbReference type="AlphaFoldDB" id="A0A6V7RI23"/>
<protein>
    <recommendedName>
        <fullName evidence="3">DUF2487 family protein</fullName>
    </recommendedName>
</protein>
<name>A0A6V7RI23_9STAP</name>
<evidence type="ECO:0008006" key="3">
    <source>
        <dbReference type="Google" id="ProtNLM"/>
    </source>
</evidence>
<proteinExistence type="predicted"/>
<organism evidence="1 2">
    <name type="scientific">Jeotgalicoccus meleagridis</name>
    <dbReference type="NCBI Taxonomy" id="2759181"/>
    <lineage>
        <taxon>Bacteria</taxon>
        <taxon>Bacillati</taxon>
        <taxon>Bacillota</taxon>
        <taxon>Bacilli</taxon>
        <taxon>Bacillales</taxon>
        <taxon>Staphylococcaceae</taxon>
        <taxon>Jeotgalicoccus</taxon>
    </lineage>
</organism>
<dbReference type="InterPro" id="IPR019615">
    <property type="entry name" value="DUF2487"/>
</dbReference>
<comment type="caution">
    <text evidence="1">The sequence shown here is derived from an EMBL/GenBank/DDBJ whole genome shotgun (WGS) entry which is preliminary data.</text>
</comment>
<gene>
    <name evidence="1" type="ORF">JEODO184_01226</name>
</gene>
<accession>A0A6V7RI23</accession>
<reference evidence="1 2" key="1">
    <citation type="submission" date="2020-07" db="EMBL/GenBank/DDBJ databases">
        <authorList>
            <person name="Criscuolo A."/>
        </authorList>
    </citation>
    <scope>NUCLEOTIDE SEQUENCE [LARGE SCALE GENOMIC DNA]</scope>
    <source>
        <strain evidence="1">CIP111649</strain>
    </source>
</reference>
<evidence type="ECO:0000313" key="2">
    <source>
        <dbReference type="Proteomes" id="UP000589351"/>
    </source>
</evidence>
<dbReference type="Proteomes" id="UP000589351">
    <property type="component" value="Unassembled WGS sequence"/>
</dbReference>
<evidence type="ECO:0000313" key="1">
    <source>
        <dbReference type="EMBL" id="CAD2077723.1"/>
    </source>
</evidence>
<sequence length="142" mass="16380">MLYNITDLRVLKDEIEFIDTAIVPLVNIDFNNEVQNNANNLELMQFITIQLEKQLKGRLMITPVLTLIGDNYDNIEEYKTQLLDYGFKNIVLLSFTALELDDVSTIKVNSIPISDMDNDMKLSIINDEVKSVIKEIILVWNK</sequence>
<dbReference type="EMBL" id="CAJEWD010000008">
    <property type="protein sequence ID" value="CAD2077723.1"/>
    <property type="molecule type" value="Genomic_DNA"/>
</dbReference>
<dbReference type="Pfam" id="PF10673">
    <property type="entry name" value="DUF2487"/>
    <property type="match status" value="1"/>
</dbReference>
<dbReference type="RefSeq" id="WP_185125742.1">
    <property type="nucleotide sequence ID" value="NZ_CAJEWD010000008.1"/>
</dbReference>
<keyword evidence="2" id="KW-1185">Reference proteome</keyword>